<dbReference type="EMBL" id="JAHZUY010000005">
    <property type="protein sequence ID" value="MBW8268578.1"/>
    <property type="molecule type" value="Genomic_DNA"/>
</dbReference>
<dbReference type="Pfam" id="PF06262">
    <property type="entry name" value="Zincin_1"/>
    <property type="match status" value="1"/>
</dbReference>
<keyword evidence="2" id="KW-1185">Reference proteome</keyword>
<organism evidence="1 2">
    <name type="scientific">Caldovatus aquaticus</name>
    <dbReference type="NCBI Taxonomy" id="2865671"/>
    <lineage>
        <taxon>Bacteria</taxon>
        <taxon>Pseudomonadati</taxon>
        <taxon>Pseudomonadota</taxon>
        <taxon>Alphaproteobacteria</taxon>
        <taxon>Acetobacterales</taxon>
        <taxon>Roseomonadaceae</taxon>
        <taxon>Caldovatus</taxon>
    </lineage>
</organism>
<name>A0ABS7EYZ1_9PROT</name>
<evidence type="ECO:0000313" key="1">
    <source>
        <dbReference type="EMBL" id="MBW8268578.1"/>
    </source>
</evidence>
<sequence length="130" mass="14656">MRHGTPPTAEDIVEMAERALSAIPEPLRRMVHGTAIVVEEAPDDETLAEMGLDSPWELTGLYRGVPLTQKSVSDVPHAPDTIVLYREPILLEWIETGEDLFRLVRNVLIHEIGHHFGLSDEDIERLEREG</sequence>
<proteinExistence type="predicted"/>
<dbReference type="SUPFAM" id="SSF55486">
    <property type="entry name" value="Metalloproteases ('zincins'), catalytic domain"/>
    <property type="match status" value="1"/>
</dbReference>
<dbReference type="CDD" id="cd12952">
    <property type="entry name" value="MMP_ACEL2062"/>
    <property type="match status" value="1"/>
</dbReference>
<dbReference type="InterPro" id="IPR038555">
    <property type="entry name" value="Zincin_1_sf"/>
</dbReference>
<protein>
    <submittedName>
        <fullName evidence="1">Metallopeptidase family protein</fullName>
    </submittedName>
</protein>
<reference evidence="1 2" key="1">
    <citation type="submission" date="2021-08" db="EMBL/GenBank/DDBJ databases">
        <title>Caldovatus sediminis gen. nov., sp. nov., a moderately thermophilic bacterium isolated from a hot spring.</title>
        <authorList>
            <person name="Hu C.-J."/>
            <person name="Li W.-J."/>
            <person name="Xian W.-D."/>
        </authorList>
    </citation>
    <scope>NUCLEOTIDE SEQUENCE [LARGE SCALE GENOMIC DNA]</scope>
    <source>
        <strain evidence="1 2">SYSU G05006</strain>
    </source>
</reference>
<dbReference type="Gene3D" id="3.30.2010.20">
    <property type="match status" value="1"/>
</dbReference>
<comment type="caution">
    <text evidence="1">The sequence shown here is derived from an EMBL/GenBank/DDBJ whole genome shotgun (WGS) entry which is preliminary data.</text>
</comment>
<gene>
    <name evidence="1" type="ORF">K1J50_03665</name>
</gene>
<dbReference type="RefSeq" id="WP_220116086.1">
    <property type="nucleotide sequence ID" value="NZ_JAHZUY010000005.1"/>
</dbReference>
<dbReference type="InterPro" id="IPR010428">
    <property type="entry name" value="Zincin_1"/>
</dbReference>
<dbReference type="Proteomes" id="UP001519924">
    <property type="component" value="Unassembled WGS sequence"/>
</dbReference>
<accession>A0ABS7EYZ1</accession>
<evidence type="ECO:0000313" key="2">
    <source>
        <dbReference type="Proteomes" id="UP001519924"/>
    </source>
</evidence>